<feature type="chain" id="PRO_5011712399" description="DUF2946 domain-containing protein" evidence="2">
    <location>
        <begin position="37"/>
        <end position="117"/>
    </location>
</feature>
<sequence length="117" mass="11489">MAMRRGSRRGVRAAMHRLLALALLLASLLVPPFAEGAGAGPAGSGSIVAAGLAEDGAAARPHALAHAGAHCACQSADRLAGPAEPVPAMRRLALGPAHGPPPPASLGAEPPARPPRG</sequence>
<keyword evidence="4" id="KW-1185">Reference proteome</keyword>
<evidence type="ECO:0000313" key="3">
    <source>
        <dbReference type="EMBL" id="SDD99466.1"/>
    </source>
</evidence>
<gene>
    <name evidence="3" type="ORF">SAMN04487779_101622</name>
</gene>
<protein>
    <recommendedName>
        <fullName evidence="5">DUF2946 domain-containing protein</fullName>
    </recommendedName>
</protein>
<reference evidence="3 4" key="1">
    <citation type="submission" date="2016-10" db="EMBL/GenBank/DDBJ databases">
        <authorList>
            <person name="de Groot N.N."/>
        </authorList>
    </citation>
    <scope>NUCLEOTIDE SEQUENCE [LARGE SCALE GENOMIC DNA]</scope>
    <source>
        <strain evidence="3 4">CPCC 100156</strain>
    </source>
</reference>
<evidence type="ECO:0000256" key="2">
    <source>
        <dbReference type="SAM" id="SignalP"/>
    </source>
</evidence>
<evidence type="ECO:0000256" key="1">
    <source>
        <dbReference type="SAM" id="MobiDB-lite"/>
    </source>
</evidence>
<evidence type="ECO:0008006" key="5">
    <source>
        <dbReference type="Google" id="ProtNLM"/>
    </source>
</evidence>
<proteinExistence type="predicted"/>
<dbReference type="AlphaFoldDB" id="A0A1G6ZCK9"/>
<dbReference type="Proteomes" id="UP000198925">
    <property type="component" value="Unassembled WGS sequence"/>
</dbReference>
<name>A0A1G6ZCK9_9PROT</name>
<dbReference type="STRING" id="938405.SAMN02927895_01274"/>
<feature type="region of interest" description="Disordered" evidence="1">
    <location>
        <begin position="84"/>
        <end position="117"/>
    </location>
</feature>
<keyword evidence="2" id="KW-0732">Signal</keyword>
<evidence type="ECO:0000313" key="4">
    <source>
        <dbReference type="Proteomes" id="UP000198925"/>
    </source>
</evidence>
<feature type="signal peptide" evidence="2">
    <location>
        <begin position="1"/>
        <end position="36"/>
    </location>
</feature>
<dbReference type="EMBL" id="FMZX01000016">
    <property type="protein sequence ID" value="SDD99466.1"/>
    <property type="molecule type" value="Genomic_DNA"/>
</dbReference>
<organism evidence="3 4">
    <name type="scientific">Belnapia rosea</name>
    <dbReference type="NCBI Taxonomy" id="938405"/>
    <lineage>
        <taxon>Bacteria</taxon>
        <taxon>Pseudomonadati</taxon>
        <taxon>Pseudomonadota</taxon>
        <taxon>Alphaproteobacteria</taxon>
        <taxon>Acetobacterales</taxon>
        <taxon>Roseomonadaceae</taxon>
        <taxon>Belnapia</taxon>
    </lineage>
</organism>
<accession>A0A1G6ZCK9</accession>